<proteinExistence type="predicted"/>
<organism evidence="1">
    <name type="scientific">marine sediment metagenome</name>
    <dbReference type="NCBI Taxonomy" id="412755"/>
    <lineage>
        <taxon>unclassified sequences</taxon>
        <taxon>metagenomes</taxon>
        <taxon>ecological metagenomes</taxon>
    </lineage>
</organism>
<accession>X0T148</accession>
<gene>
    <name evidence="1" type="ORF">S01H1_17184</name>
</gene>
<protein>
    <submittedName>
        <fullName evidence="1">Uncharacterized protein</fullName>
    </submittedName>
</protein>
<name>X0T148_9ZZZZ</name>
<comment type="caution">
    <text evidence="1">The sequence shown here is derived from an EMBL/GenBank/DDBJ whole genome shotgun (WGS) entry which is preliminary data.</text>
</comment>
<reference evidence="1" key="1">
    <citation type="journal article" date="2014" name="Front. Microbiol.">
        <title>High frequency of phylogenetically diverse reductive dehalogenase-homologous genes in deep subseafloor sedimentary metagenomes.</title>
        <authorList>
            <person name="Kawai M."/>
            <person name="Futagami T."/>
            <person name="Toyoda A."/>
            <person name="Takaki Y."/>
            <person name="Nishi S."/>
            <person name="Hori S."/>
            <person name="Arai W."/>
            <person name="Tsubouchi T."/>
            <person name="Morono Y."/>
            <person name="Uchiyama I."/>
            <person name="Ito T."/>
            <person name="Fujiyama A."/>
            <person name="Inagaki F."/>
            <person name="Takami H."/>
        </authorList>
    </citation>
    <scope>NUCLEOTIDE SEQUENCE</scope>
    <source>
        <strain evidence="1">Expedition CK06-06</strain>
    </source>
</reference>
<evidence type="ECO:0000313" key="1">
    <source>
        <dbReference type="EMBL" id="GAF69790.1"/>
    </source>
</evidence>
<dbReference type="AlphaFoldDB" id="X0T148"/>
<dbReference type="EMBL" id="BARS01009097">
    <property type="protein sequence ID" value="GAF69790.1"/>
    <property type="molecule type" value="Genomic_DNA"/>
</dbReference>
<sequence length="57" mass="5930">MRVALKATVSTTEQASKHAGPRTCLVAITGTRNPGVYAVSPAGACTYVQPLPKCLRS</sequence>